<sequence>MGVSTGQRSHVWLSRLQANLKCSPKQSSSSFVAAIRLHPPTESRATTYCATASLSRLARNHCPPAIFTSTGPVSNTSPHPSPH</sequence>
<evidence type="ECO:0000313" key="2">
    <source>
        <dbReference type="Proteomes" id="UP000054337"/>
    </source>
</evidence>
<name>W7EA98_BIPV3</name>
<dbReference type="OrthoDB" id="10342709at2759"/>
<gene>
    <name evidence="1" type="ORF">COCVIDRAFT_110243</name>
</gene>
<dbReference type="AlphaFoldDB" id="W7EA98"/>
<accession>W7EA98</accession>
<reference evidence="1 2" key="1">
    <citation type="journal article" date="2013" name="PLoS Genet.">
        <title>Comparative genome structure, secondary metabolite, and effector coding capacity across Cochliobolus pathogens.</title>
        <authorList>
            <person name="Condon B.J."/>
            <person name="Leng Y."/>
            <person name="Wu D."/>
            <person name="Bushley K.E."/>
            <person name="Ohm R.A."/>
            <person name="Otillar R."/>
            <person name="Martin J."/>
            <person name="Schackwitz W."/>
            <person name="Grimwood J."/>
            <person name="MohdZainudin N."/>
            <person name="Xue C."/>
            <person name="Wang R."/>
            <person name="Manning V.A."/>
            <person name="Dhillon B."/>
            <person name="Tu Z.J."/>
            <person name="Steffenson B.J."/>
            <person name="Salamov A."/>
            <person name="Sun H."/>
            <person name="Lowry S."/>
            <person name="LaButti K."/>
            <person name="Han J."/>
            <person name="Copeland A."/>
            <person name="Lindquist E."/>
            <person name="Barry K."/>
            <person name="Schmutz J."/>
            <person name="Baker S.E."/>
            <person name="Ciuffetti L.M."/>
            <person name="Grigoriev I.V."/>
            <person name="Zhong S."/>
            <person name="Turgeon B.G."/>
        </authorList>
    </citation>
    <scope>NUCLEOTIDE SEQUENCE [LARGE SCALE GENOMIC DNA]</scope>
    <source>
        <strain evidence="1 2">FI3</strain>
    </source>
</reference>
<dbReference type="GeneID" id="26249734"/>
<dbReference type="EMBL" id="KI968800">
    <property type="protein sequence ID" value="EUN22880.1"/>
    <property type="molecule type" value="Genomic_DNA"/>
</dbReference>
<organism evidence="1 2">
    <name type="scientific">Bipolaris victoriae (strain FI3)</name>
    <name type="common">Victoria blight of oats agent</name>
    <name type="synonym">Cochliobolus victoriae</name>
    <dbReference type="NCBI Taxonomy" id="930091"/>
    <lineage>
        <taxon>Eukaryota</taxon>
        <taxon>Fungi</taxon>
        <taxon>Dikarya</taxon>
        <taxon>Ascomycota</taxon>
        <taxon>Pezizomycotina</taxon>
        <taxon>Dothideomycetes</taxon>
        <taxon>Pleosporomycetidae</taxon>
        <taxon>Pleosporales</taxon>
        <taxon>Pleosporineae</taxon>
        <taxon>Pleosporaceae</taxon>
        <taxon>Bipolaris</taxon>
    </lineage>
</organism>
<proteinExistence type="predicted"/>
<dbReference type="Proteomes" id="UP000054337">
    <property type="component" value="Unassembled WGS sequence"/>
</dbReference>
<evidence type="ECO:0000313" key="1">
    <source>
        <dbReference type="EMBL" id="EUN22880.1"/>
    </source>
</evidence>
<protein>
    <submittedName>
        <fullName evidence="1">Uncharacterized protein</fullName>
    </submittedName>
</protein>
<dbReference type="RefSeq" id="XP_014552455.1">
    <property type="nucleotide sequence ID" value="XM_014696969.1"/>
</dbReference>
<keyword evidence="2" id="KW-1185">Reference proteome</keyword>
<dbReference type="HOGENOM" id="CLU_2811955_0_0_1"/>